<evidence type="ECO:0008006" key="4">
    <source>
        <dbReference type="Google" id="ProtNLM"/>
    </source>
</evidence>
<dbReference type="RefSeq" id="WP_163084413.1">
    <property type="nucleotide sequence ID" value="NZ_JAAAWN010000006.1"/>
</dbReference>
<dbReference type="InterPro" id="IPR046525">
    <property type="entry name" value="DUF6702"/>
</dbReference>
<evidence type="ECO:0000313" key="3">
    <source>
        <dbReference type="Proteomes" id="UP000470213"/>
    </source>
</evidence>
<gene>
    <name evidence="2" type="ORF">GTH32_06385</name>
</gene>
<dbReference type="Pfam" id="PF20420">
    <property type="entry name" value="DUF6702"/>
    <property type="match status" value="1"/>
</dbReference>
<reference evidence="2 3" key="1">
    <citation type="submission" date="2020-01" db="EMBL/GenBank/DDBJ databases">
        <authorList>
            <person name="Chen J."/>
            <person name="Zhu S."/>
            <person name="Yang J."/>
        </authorList>
    </citation>
    <scope>NUCLEOTIDE SEQUENCE [LARGE SCALE GENOMIC DNA]</scope>
    <source>
        <strain evidence="2 3">345S023</strain>
    </source>
</reference>
<keyword evidence="3" id="KW-1185">Reference proteome</keyword>
<evidence type="ECO:0000256" key="1">
    <source>
        <dbReference type="SAM" id="SignalP"/>
    </source>
</evidence>
<dbReference type="AlphaFoldDB" id="A0A7X5RKF8"/>
<protein>
    <recommendedName>
        <fullName evidence="4">Orphan protein</fullName>
    </recommendedName>
</protein>
<accession>A0A7X5RKF8</accession>
<proteinExistence type="predicted"/>
<feature type="chain" id="PRO_5030612778" description="Orphan protein" evidence="1">
    <location>
        <begin position="34"/>
        <end position="181"/>
    </location>
</feature>
<sequence length="181" mass="20290">MTTKLSTSTKQLSIFALLLFTIAFSLLNSAAQAHQIKAAITTVLFNPRTENIEVMHRFNLHDAEHAVKALFNKSADIIDDEETQADFADYVAKHFALLNSEEEALDLSLVGYEVEGKHFWVYQETAQPPALDGLKIRHDALRDLWPSQVNTINVEGNGPLKTLTFTDNVTLLEVGFNNDHH</sequence>
<name>A0A7X5RKF8_9ALTE</name>
<comment type="caution">
    <text evidence="2">The sequence shown here is derived from an EMBL/GenBank/DDBJ whole genome shotgun (WGS) entry which is preliminary data.</text>
</comment>
<keyword evidence="1" id="KW-0732">Signal</keyword>
<dbReference type="EMBL" id="JAAAWN010000006">
    <property type="protein sequence ID" value="NDV90827.1"/>
    <property type="molecule type" value="Genomic_DNA"/>
</dbReference>
<evidence type="ECO:0000313" key="2">
    <source>
        <dbReference type="EMBL" id="NDV90827.1"/>
    </source>
</evidence>
<feature type="signal peptide" evidence="1">
    <location>
        <begin position="1"/>
        <end position="33"/>
    </location>
</feature>
<organism evidence="2 3">
    <name type="scientific">Alteromonas profundi</name>
    <dbReference type="NCBI Taxonomy" id="2696062"/>
    <lineage>
        <taxon>Bacteria</taxon>
        <taxon>Pseudomonadati</taxon>
        <taxon>Pseudomonadota</taxon>
        <taxon>Gammaproteobacteria</taxon>
        <taxon>Alteromonadales</taxon>
        <taxon>Alteromonadaceae</taxon>
        <taxon>Alteromonas/Salinimonas group</taxon>
        <taxon>Alteromonas</taxon>
    </lineage>
</organism>
<dbReference type="Proteomes" id="UP000470213">
    <property type="component" value="Unassembled WGS sequence"/>
</dbReference>